<feature type="transmembrane region" description="Helical" evidence="1">
    <location>
        <begin position="31"/>
        <end position="49"/>
    </location>
</feature>
<keyword evidence="3" id="KW-1185">Reference proteome</keyword>
<dbReference type="RefSeq" id="WP_175480144.1">
    <property type="nucleotide sequence ID" value="NZ_FOFD01000003.1"/>
</dbReference>
<dbReference type="OrthoDB" id="192846at2157"/>
<keyword evidence="1" id="KW-0812">Transmembrane</keyword>
<feature type="transmembrane region" description="Helical" evidence="1">
    <location>
        <begin position="7"/>
        <end position="25"/>
    </location>
</feature>
<protein>
    <submittedName>
        <fullName evidence="2">Uncharacterized protein</fullName>
    </submittedName>
</protein>
<dbReference type="EMBL" id="FOFD01000003">
    <property type="protein sequence ID" value="SEQ96004.1"/>
    <property type="molecule type" value="Genomic_DNA"/>
</dbReference>
<dbReference type="Proteomes" id="UP000199114">
    <property type="component" value="Unassembled WGS sequence"/>
</dbReference>
<evidence type="ECO:0000256" key="1">
    <source>
        <dbReference type="SAM" id="Phobius"/>
    </source>
</evidence>
<evidence type="ECO:0000313" key="3">
    <source>
        <dbReference type="Proteomes" id="UP000199114"/>
    </source>
</evidence>
<gene>
    <name evidence="2" type="ORF">SAMN04489841_2854</name>
</gene>
<keyword evidence="1" id="KW-1133">Transmembrane helix</keyword>
<reference evidence="3" key="1">
    <citation type="submission" date="2016-10" db="EMBL/GenBank/DDBJ databases">
        <authorList>
            <person name="Varghese N."/>
            <person name="Submissions S."/>
        </authorList>
    </citation>
    <scope>NUCLEOTIDE SEQUENCE [LARGE SCALE GENOMIC DNA]</scope>
    <source>
        <strain evidence="3">DSM 25055</strain>
    </source>
</reference>
<evidence type="ECO:0000313" key="2">
    <source>
        <dbReference type="EMBL" id="SEQ96004.1"/>
    </source>
</evidence>
<name>A0A1H9KA36_9EURY</name>
<organism evidence="2 3">
    <name type="scientific">Natrinema salaciae</name>
    <dbReference type="NCBI Taxonomy" id="1186196"/>
    <lineage>
        <taxon>Archaea</taxon>
        <taxon>Methanobacteriati</taxon>
        <taxon>Methanobacteriota</taxon>
        <taxon>Stenosarchaea group</taxon>
        <taxon>Halobacteria</taxon>
        <taxon>Halobacteriales</taxon>
        <taxon>Natrialbaceae</taxon>
        <taxon>Natrinema</taxon>
    </lineage>
</organism>
<dbReference type="AlphaFoldDB" id="A0A1H9KA36"/>
<keyword evidence="1" id="KW-0472">Membrane</keyword>
<sequence>MNERRLRSVYLVGVGVSAYAFWYFLSAGSDLVAVAFGVATIVLIARLRAVTADS</sequence>
<accession>A0A1H9KA36</accession>
<proteinExistence type="predicted"/>